<reference evidence="1 2" key="1">
    <citation type="journal article" date="2018" name="Science">
        <title>The opium poppy genome and morphinan production.</title>
        <authorList>
            <person name="Guo L."/>
            <person name="Winzer T."/>
            <person name="Yang X."/>
            <person name="Li Y."/>
            <person name="Ning Z."/>
            <person name="He Z."/>
            <person name="Teodor R."/>
            <person name="Lu Y."/>
            <person name="Bowser T.A."/>
            <person name="Graham I.A."/>
            <person name="Ye K."/>
        </authorList>
    </citation>
    <scope>NUCLEOTIDE SEQUENCE [LARGE SCALE GENOMIC DNA]</scope>
    <source>
        <strain evidence="2">cv. HN1</strain>
        <tissue evidence="1">Leaves</tissue>
    </source>
</reference>
<dbReference type="Gramene" id="RZC74148">
    <property type="protein sequence ID" value="RZC74148"/>
    <property type="gene ID" value="C5167_049626"/>
</dbReference>
<evidence type="ECO:0000313" key="2">
    <source>
        <dbReference type="Proteomes" id="UP000316621"/>
    </source>
</evidence>
<proteinExistence type="predicted"/>
<dbReference type="Proteomes" id="UP000316621">
    <property type="component" value="Chromosome 8"/>
</dbReference>
<keyword evidence="2" id="KW-1185">Reference proteome</keyword>
<sequence>MRYARTTHKPQQRLSFSQVLHFFLQHILSSLESRDYQMVMSGCAGSIAIQLRLTIGITAFVEKTLQLYKTKNNFMCNHKCYSILYLELQFTFNILGWISERKRQKVHSGLQIPGP</sequence>
<name>A0A4Y7KPU8_PAPSO</name>
<gene>
    <name evidence="1" type="ORF">C5167_049626</name>
</gene>
<protein>
    <submittedName>
        <fullName evidence="1">Uncharacterized protein</fullName>
    </submittedName>
</protein>
<accession>A0A4Y7KPU8</accession>
<dbReference type="AlphaFoldDB" id="A0A4Y7KPU8"/>
<evidence type="ECO:0000313" key="1">
    <source>
        <dbReference type="EMBL" id="RZC74148.1"/>
    </source>
</evidence>
<organism evidence="1 2">
    <name type="scientific">Papaver somniferum</name>
    <name type="common">Opium poppy</name>
    <dbReference type="NCBI Taxonomy" id="3469"/>
    <lineage>
        <taxon>Eukaryota</taxon>
        <taxon>Viridiplantae</taxon>
        <taxon>Streptophyta</taxon>
        <taxon>Embryophyta</taxon>
        <taxon>Tracheophyta</taxon>
        <taxon>Spermatophyta</taxon>
        <taxon>Magnoliopsida</taxon>
        <taxon>Ranunculales</taxon>
        <taxon>Papaveraceae</taxon>
        <taxon>Papaveroideae</taxon>
        <taxon>Papaver</taxon>
    </lineage>
</organism>
<dbReference type="EMBL" id="CM010722">
    <property type="protein sequence ID" value="RZC74148.1"/>
    <property type="molecule type" value="Genomic_DNA"/>
</dbReference>